<reference evidence="2 3" key="1">
    <citation type="submission" date="2018-11" db="EMBL/GenBank/DDBJ databases">
        <title>Genome sequence of Apiotrichum porosum DSM 27194.</title>
        <authorList>
            <person name="Aliyu H."/>
            <person name="Gorte O."/>
            <person name="Ochsenreither K."/>
        </authorList>
    </citation>
    <scope>NUCLEOTIDE SEQUENCE [LARGE SCALE GENOMIC DNA]</scope>
    <source>
        <strain evidence="2 3">DSM 27194</strain>
    </source>
</reference>
<dbReference type="InterPro" id="IPR051678">
    <property type="entry name" value="AGP_Transferase"/>
</dbReference>
<name>A0A427XIN2_9TREE</name>
<dbReference type="Pfam" id="PF01636">
    <property type="entry name" value="APH"/>
    <property type="match status" value="1"/>
</dbReference>
<dbReference type="PANTHER" id="PTHR21310:SF55">
    <property type="entry name" value="AMINOGLYCOSIDE PHOSPHOTRANSFERASE DOMAIN-CONTAINING PROTEIN"/>
    <property type="match status" value="1"/>
</dbReference>
<proteinExistence type="predicted"/>
<dbReference type="Proteomes" id="UP000279236">
    <property type="component" value="Unassembled WGS sequence"/>
</dbReference>
<accession>A0A427XIN2</accession>
<evidence type="ECO:0000313" key="3">
    <source>
        <dbReference type="Proteomes" id="UP000279236"/>
    </source>
</evidence>
<organism evidence="2 3">
    <name type="scientific">Apiotrichum porosum</name>
    <dbReference type="NCBI Taxonomy" id="105984"/>
    <lineage>
        <taxon>Eukaryota</taxon>
        <taxon>Fungi</taxon>
        <taxon>Dikarya</taxon>
        <taxon>Basidiomycota</taxon>
        <taxon>Agaricomycotina</taxon>
        <taxon>Tremellomycetes</taxon>
        <taxon>Trichosporonales</taxon>
        <taxon>Trichosporonaceae</taxon>
        <taxon>Apiotrichum</taxon>
    </lineage>
</organism>
<dbReference type="InterPro" id="IPR002575">
    <property type="entry name" value="Aminoglycoside_PTrfase"/>
</dbReference>
<dbReference type="Gene3D" id="3.90.1200.10">
    <property type="match status" value="1"/>
</dbReference>
<dbReference type="SUPFAM" id="SSF56112">
    <property type="entry name" value="Protein kinase-like (PK-like)"/>
    <property type="match status" value="1"/>
</dbReference>
<dbReference type="OrthoDB" id="2831558at2759"/>
<sequence length="233" mass="25641">MSYTLSKAQADSLVSRCSESNALNPPFDRHVHQVDEFIILVNNTQSGYDGYIPDTCVSDKNANALAAMRLVSHFIPVADVLFVSPKLDILIQRRVRGVTLDKVMKDMTEEQRAASILLVADLVCKLSQHTNGTSPQTVSGTRPIFHDLAEEHLNLTPANLRNQPCVLSHLDLSPSNIIMTDDCSKVAALIDWEFAAYVPLETAAYVHQKCNGHHGSAWANLFDVVKVMLGSQS</sequence>
<evidence type="ECO:0000313" key="2">
    <source>
        <dbReference type="EMBL" id="RSH78678.1"/>
    </source>
</evidence>
<gene>
    <name evidence="2" type="ORF">EHS24_002407</name>
</gene>
<dbReference type="EMBL" id="RSCE01000012">
    <property type="protein sequence ID" value="RSH78678.1"/>
    <property type="molecule type" value="Genomic_DNA"/>
</dbReference>
<dbReference type="GeneID" id="39586950"/>
<keyword evidence="3" id="KW-1185">Reference proteome</keyword>
<dbReference type="PANTHER" id="PTHR21310">
    <property type="entry name" value="AMINOGLYCOSIDE PHOSPHOTRANSFERASE-RELATED-RELATED"/>
    <property type="match status" value="1"/>
</dbReference>
<comment type="caution">
    <text evidence="2">The sequence shown here is derived from an EMBL/GenBank/DDBJ whole genome shotgun (WGS) entry which is preliminary data.</text>
</comment>
<dbReference type="InterPro" id="IPR011009">
    <property type="entry name" value="Kinase-like_dom_sf"/>
</dbReference>
<dbReference type="AlphaFoldDB" id="A0A427XIN2"/>
<dbReference type="RefSeq" id="XP_028473825.1">
    <property type="nucleotide sequence ID" value="XM_028618147.1"/>
</dbReference>
<feature type="domain" description="Aminoglycoside phosphotransferase" evidence="1">
    <location>
        <begin position="148"/>
        <end position="198"/>
    </location>
</feature>
<evidence type="ECO:0000259" key="1">
    <source>
        <dbReference type="Pfam" id="PF01636"/>
    </source>
</evidence>
<protein>
    <recommendedName>
        <fullName evidence="1">Aminoglycoside phosphotransferase domain-containing protein</fullName>
    </recommendedName>
</protein>